<evidence type="ECO:0000313" key="2">
    <source>
        <dbReference type="Proteomes" id="UP000478208"/>
    </source>
</evidence>
<comment type="caution">
    <text evidence="1">The sequence shown here is derived from an EMBL/GenBank/DDBJ whole genome shotgun (WGS) entry which is preliminary data.</text>
</comment>
<dbReference type="PANTHER" id="PTHR37310">
    <property type="entry name" value="CYTOPLASMIC PROTEIN-RELATED"/>
    <property type="match status" value="1"/>
</dbReference>
<dbReference type="InterPro" id="IPR005560">
    <property type="entry name" value="Csp_YhjQ"/>
</dbReference>
<accession>A0A6L6U7Z2</accession>
<gene>
    <name evidence="1" type="ORF">GN138_00960</name>
</gene>
<evidence type="ECO:0000313" key="1">
    <source>
        <dbReference type="EMBL" id="MUU77002.1"/>
    </source>
</evidence>
<dbReference type="Gene3D" id="1.20.1270.360">
    <property type="match status" value="1"/>
</dbReference>
<dbReference type="RefSeq" id="WP_157361448.1">
    <property type="nucleotide sequence ID" value="NZ_WOWS01000001.1"/>
</dbReference>
<keyword evidence="2" id="KW-1185">Reference proteome</keyword>
<reference evidence="1 2" key="1">
    <citation type="submission" date="2019-12" db="EMBL/GenBank/DDBJ databases">
        <authorList>
            <person name="Li J."/>
        </authorList>
    </citation>
    <scope>NUCLEOTIDE SEQUENCE [LARGE SCALE GENOMIC DNA]</scope>
    <source>
        <strain evidence="1 2">HL2-2</strain>
    </source>
</reference>
<dbReference type="CDD" id="cd08026">
    <property type="entry name" value="DUF326"/>
    <property type="match status" value="1"/>
</dbReference>
<dbReference type="Proteomes" id="UP000478208">
    <property type="component" value="Unassembled WGS sequence"/>
</dbReference>
<organism evidence="1 2">
    <name type="scientific">Winogradskyella endarachnes</name>
    <dbReference type="NCBI Taxonomy" id="2681965"/>
    <lineage>
        <taxon>Bacteria</taxon>
        <taxon>Pseudomonadati</taxon>
        <taxon>Bacteroidota</taxon>
        <taxon>Flavobacteriia</taxon>
        <taxon>Flavobacteriales</taxon>
        <taxon>Flavobacteriaceae</taxon>
        <taxon>Winogradskyella</taxon>
    </lineage>
</organism>
<dbReference type="EMBL" id="WOWS01000001">
    <property type="protein sequence ID" value="MUU77002.1"/>
    <property type="molecule type" value="Genomic_DNA"/>
</dbReference>
<proteinExistence type="predicted"/>
<dbReference type="Pfam" id="PF03860">
    <property type="entry name" value="Csp"/>
    <property type="match status" value="1"/>
</dbReference>
<dbReference type="AlphaFoldDB" id="A0A6L6U7Z2"/>
<dbReference type="InterPro" id="IPR044543">
    <property type="entry name" value="YHJQ-like"/>
</dbReference>
<dbReference type="PANTHER" id="PTHR37310:SF1">
    <property type="entry name" value="CYTOPLASMIC PROTEIN"/>
    <property type="match status" value="1"/>
</dbReference>
<protein>
    <submittedName>
        <fullName evidence="1">Four-helix bundle copper-binding protein</fullName>
    </submittedName>
</protein>
<name>A0A6L6U7Z2_9FLAO</name>
<sequence>MKTLYKEIVETNLECIIDCRICFSEMSGKESFNDCPKCCIQCADACDMLIKVITADSVFIKQYALLCAEICDYCADHCGEHEHEHCKTCAKTCRKCAEACRKIAA</sequence>